<feature type="region of interest" description="Disordered" evidence="1">
    <location>
        <begin position="1"/>
        <end position="31"/>
    </location>
</feature>
<dbReference type="Proteomes" id="UP000007431">
    <property type="component" value="Unassembled WGS sequence"/>
</dbReference>
<keyword evidence="3" id="KW-1185">Reference proteome</keyword>
<dbReference type="InParanoid" id="D8PZP9"/>
<gene>
    <name evidence="2" type="ORF">SCHCODRAFT_84758</name>
</gene>
<feature type="region of interest" description="Disordered" evidence="1">
    <location>
        <begin position="88"/>
        <end position="108"/>
    </location>
</feature>
<dbReference type="HOGENOM" id="CLU_1836300_0_0_1"/>
<sequence>MDPETDALCADTKRGSMHSVQSSPISPQDDIWSDNDLEVLTVVAEAGQPRLGASSAGLKAGGQELGWKADLAGDMLHLTDDVLEDLSDDAPFHEKDDESDREQGRWRLGGETAGSLDVLWKAGVFSHDEGLLSDSDDDLR</sequence>
<evidence type="ECO:0000313" key="2">
    <source>
        <dbReference type="EMBL" id="EFI99479.1"/>
    </source>
</evidence>
<evidence type="ECO:0000256" key="1">
    <source>
        <dbReference type="SAM" id="MobiDB-lite"/>
    </source>
</evidence>
<name>D8PZP9_SCHCM</name>
<dbReference type="VEuPathDB" id="FungiDB:SCHCODRAFT_02614949"/>
<protein>
    <submittedName>
        <fullName evidence="2">Expressed protein</fullName>
    </submittedName>
</protein>
<reference evidence="2 3" key="1">
    <citation type="journal article" date="2010" name="Nat. Biotechnol.">
        <title>Genome sequence of the model mushroom Schizophyllum commune.</title>
        <authorList>
            <person name="Ohm R.A."/>
            <person name="de Jong J.F."/>
            <person name="Lugones L.G."/>
            <person name="Aerts A."/>
            <person name="Kothe E."/>
            <person name="Stajich J.E."/>
            <person name="de Vries R.P."/>
            <person name="Record E."/>
            <person name="Levasseur A."/>
            <person name="Baker S.E."/>
            <person name="Bartholomew K.A."/>
            <person name="Coutinho P.M."/>
            <person name="Erdmann S."/>
            <person name="Fowler T.J."/>
            <person name="Gathman A.C."/>
            <person name="Lombard V."/>
            <person name="Henrissat B."/>
            <person name="Knabe N."/>
            <person name="Kuees U."/>
            <person name="Lilly W.W."/>
            <person name="Lindquist E."/>
            <person name="Lucas S."/>
            <person name="Magnuson J.K."/>
            <person name="Piumi F."/>
            <person name="Raudaskoski M."/>
            <person name="Salamov A."/>
            <person name="Schmutz J."/>
            <person name="Schwarze F.W.M.R."/>
            <person name="vanKuyk P.A."/>
            <person name="Horton J.S."/>
            <person name="Grigoriev I.V."/>
            <person name="Woesten H.A.B."/>
        </authorList>
    </citation>
    <scope>NUCLEOTIDE SEQUENCE [LARGE SCALE GENOMIC DNA]</scope>
    <source>
        <strain evidence="3">H4-8 / FGSC 9210</strain>
    </source>
</reference>
<evidence type="ECO:0000313" key="3">
    <source>
        <dbReference type="Proteomes" id="UP000007431"/>
    </source>
</evidence>
<organism evidence="3">
    <name type="scientific">Schizophyllum commune (strain H4-8 / FGSC 9210)</name>
    <name type="common">Split gill fungus</name>
    <dbReference type="NCBI Taxonomy" id="578458"/>
    <lineage>
        <taxon>Eukaryota</taxon>
        <taxon>Fungi</taxon>
        <taxon>Dikarya</taxon>
        <taxon>Basidiomycota</taxon>
        <taxon>Agaricomycotina</taxon>
        <taxon>Agaricomycetes</taxon>
        <taxon>Agaricomycetidae</taxon>
        <taxon>Agaricales</taxon>
        <taxon>Schizophyllaceae</taxon>
        <taxon>Schizophyllum</taxon>
    </lineage>
</organism>
<dbReference type="EMBL" id="GL377304">
    <property type="protein sequence ID" value="EFI99479.1"/>
    <property type="molecule type" value="Genomic_DNA"/>
</dbReference>
<dbReference type="AlphaFoldDB" id="D8PZP9"/>
<feature type="compositionally biased region" description="Basic and acidic residues" evidence="1">
    <location>
        <begin position="90"/>
        <end position="105"/>
    </location>
</feature>
<accession>D8PZP9</accession>
<proteinExistence type="predicted"/>